<accession>A0A098BXD9</accession>
<proteinExistence type="predicted"/>
<reference evidence="1 2" key="1">
    <citation type="submission" date="2014-08" db="EMBL/GenBank/DDBJ databases">
        <authorList>
            <person name="Wibberg D."/>
        </authorList>
    </citation>
    <scope>NUCLEOTIDE SEQUENCE [LARGE SCALE GENOMIC DNA]</scope>
    <source>
        <strain evidence="2">ING2-E5B</strain>
    </source>
</reference>
<dbReference type="AlphaFoldDB" id="A0A098BXD9"/>
<dbReference type="STRING" id="1562970.ING2E5B_0548"/>
<dbReference type="HOGENOM" id="CLU_2131165_0_0_10"/>
<dbReference type="OrthoDB" id="1049785at2"/>
<keyword evidence="2" id="KW-1185">Reference proteome</keyword>
<evidence type="ECO:0000313" key="1">
    <source>
        <dbReference type="EMBL" id="CEA15315.1"/>
    </source>
</evidence>
<name>A0A098BXD9_9BACT</name>
<dbReference type="KEGG" id="pbt:ING2E5B_0548"/>
<protein>
    <submittedName>
        <fullName evidence="1">Uncharacterized protein</fullName>
    </submittedName>
</protein>
<organism evidence="1 2">
    <name type="scientific">Fermentimonas caenicola</name>
    <dbReference type="NCBI Taxonomy" id="1562970"/>
    <lineage>
        <taxon>Bacteria</taxon>
        <taxon>Pseudomonadati</taxon>
        <taxon>Bacteroidota</taxon>
        <taxon>Bacteroidia</taxon>
        <taxon>Bacteroidales</taxon>
        <taxon>Dysgonomonadaceae</taxon>
        <taxon>Fermentimonas</taxon>
    </lineage>
</organism>
<gene>
    <name evidence="1" type="ORF">ING2E5B_0548</name>
</gene>
<sequence length="113" mass="12924">MKTLLQKQFLIIIALLLVPSVIFSKDVTIWEIGKKDSSASEFALYPSGYKDFLEHNFGFEDEFFLINHSEEKKNFPYVLPGPVDTWGGTYHTAGWRTHEINTGVFSATKYSRA</sequence>
<dbReference type="EMBL" id="LN515532">
    <property type="protein sequence ID" value="CEA15315.1"/>
    <property type="molecule type" value="Genomic_DNA"/>
</dbReference>
<dbReference type="Proteomes" id="UP000032417">
    <property type="component" value="Chromosome 1"/>
</dbReference>
<evidence type="ECO:0000313" key="2">
    <source>
        <dbReference type="Proteomes" id="UP000032417"/>
    </source>
</evidence>